<dbReference type="EMBL" id="LS480641">
    <property type="protein sequence ID" value="SPT18408.1"/>
    <property type="molecule type" value="Genomic_DNA"/>
</dbReference>
<keyword evidence="1" id="KW-0479">Metal-binding</keyword>
<dbReference type="Pfam" id="PF14223">
    <property type="entry name" value="Retrotran_gag_2"/>
    <property type="match status" value="1"/>
</dbReference>
<evidence type="ECO:0000313" key="5">
    <source>
        <dbReference type="Proteomes" id="UP000280104"/>
    </source>
</evidence>
<feature type="region of interest" description="Disordered" evidence="2">
    <location>
        <begin position="148"/>
        <end position="254"/>
    </location>
</feature>
<feature type="compositionally biased region" description="Basic and acidic residues" evidence="2">
    <location>
        <begin position="216"/>
        <end position="236"/>
    </location>
</feature>
<reference evidence="4 5" key="1">
    <citation type="submission" date="2018-05" db="EMBL/GenBank/DDBJ databases">
        <authorList>
            <person name="Thind KAUR A."/>
        </authorList>
    </citation>
    <scope>NUCLEOTIDE SEQUENCE [LARGE SCALE GENOMIC DNA]</scope>
</reference>
<proteinExistence type="predicted"/>
<sequence>MHEGTESIKESKLDVLQSQLDKFKMKDGEGVAEMYSRLALITNEIASLGSEEMTDKFIIKKILRTLDGKYDTMCTLIEMMSNYKDIKPTEVIGRIVAHEMSLKDKEELHNKSSGAYKASCDSPTTSSEKQVFNEELSLMEKNFNKFYKSRSKERSSKSRSYNEKRSSSRDRNCYTCGRPTHYSSECTTPYKRREDSPKRRSKREESPPRKRRRRGDRYERRPSRRSKDSERKDKSSKSYTRQRHQAHVGEWVFGSDSDNYSERSHHFDSEYTQDEGVAGLALCHPTPMTYSTHQMKGLEDASCLKALRYHTPSMLVSIVMKMIC</sequence>
<evidence type="ECO:0000256" key="2">
    <source>
        <dbReference type="SAM" id="MobiDB-lite"/>
    </source>
</evidence>
<feature type="domain" description="CCHC-type" evidence="3">
    <location>
        <begin position="173"/>
        <end position="186"/>
    </location>
</feature>
<keyword evidence="1" id="KW-0863">Zinc-finger</keyword>
<name>A0A7H4LIH0_WHEAT</name>
<feature type="compositionally biased region" description="Basic and acidic residues" evidence="2">
    <location>
        <begin position="191"/>
        <end position="208"/>
    </location>
</feature>
<gene>
    <name evidence="4" type="ORF">CAMPLR22A2D_LOCUS3021</name>
</gene>
<dbReference type="InterPro" id="IPR001878">
    <property type="entry name" value="Znf_CCHC"/>
</dbReference>
<feature type="compositionally biased region" description="Basic and acidic residues" evidence="2">
    <location>
        <begin position="150"/>
        <end position="172"/>
    </location>
</feature>
<dbReference type="AlphaFoldDB" id="A0A7H4LIH0"/>
<evidence type="ECO:0000259" key="3">
    <source>
        <dbReference type="PROSITE" id="PS50158"/>
    </source>
</evidence>
<dbReference type="Proteomes" id="UP000280104">
    <property type="component" value="Chromosome II"/>
</dbReference>
<organism evidence="4 5">
    <name type="scientific">Triticum aestivum</name>
    <name type="common">Wheat</name>
    <dbReference type="NCBI Taxonomy" id="4565"/>
    <lineage>
        <taxon>Eukaryota</taxon>
        <taxon>Viridiplantae</taxon>
        <taxon>Streptophyta</taxon>
        <taxon>Embryophyta</taxon>
        <taxon>Tracheophyta</taxon>
        <taxon>Spermatophyta</taxon>
        <taxon>Magnoliopsida</taxon>
        <taxon>Liliopsida</taxon>
        <taxon>Poales</taxon>
        <taxon>Poaceae</taxon>
        <taxon>BOP clade</taxon>
        <taxon>Pooideae</taxon>
        <taxon>Triticodae</taxon>
        <taxon>Triticeae</taxon>
        <taxon>Triticinae</taxon>
        <taxon>Triticum</taxon>
    </lineage>
</organism>
<keyword evidence="1" id="KW-0862">Zinc</keyword>
<evidence type="ECO:0000256" key="1">
    <source>
        <dbReference type="PROSITE-ProRule" id="PRU00047"/>
    </source>
</evidence>
<dbReference type="PROSITE" id="PS50158">
    <property type="entry name" value="ZF_CCHC"/>
    <property type="match status" value="1"/>
</dbReference>
<dbReference type="PANTHER" id="PTHR35317">
    <property type="entry name" value="OS04G0629600 PROTEIN"/>
    <property type="match status" value="1"/>
</dbReference>
<dbReference type="GO" id="GO:0003676">
    <property type="term" value="F:nucleic acid binding"/>
    <property type="evidence" value="ECO:0007669"/>
    <property type="project" value="InterPro"/>
</dbReference>
<accession>A0A7H4LIH0</accession>
<evidence type="ECO:0000313" key="4">
    <source>
        <dbReference type="EMBL" id="SPT18408.1"/>
    </source>
</evidence>
<dbReference type="PANTHER" id="PTHR35317:SF23">
    <property type="entry name" value="OS04G0629600 PROTEIN"/>
    <property type="match status" value="1"/>
</dbReference>
<dbReference type="GO" id="GO:0008270">
    <property type="term" value="F:zinc ion binding"/>
    <property type="evidence" value="ECO:0007669"/>
    <property type="project" value="UniProtKB-KW"/>
</dbReference>
<protein>
    <recommendedName>
        <fullName evidence="3">CCHC-type domain-containing protein</fullName>
    </recommendedName>
</protein>